<evidence type="ECO:0000313" key="6">
    <source>
        <dbReference type="Proteomes" id="UP000321629"/>
    </source>
</evidence>
<keyword evidence="2" id="KW-0159">Chromosome partition</keyword>
<dbReference type="SMART" id="SM00470">
    <property type="entry name" value="ParB"/>
    <property type="match status" value="1"/>
</dbReference>
<dbReference type="FunFam" id="1.10.10.2830:FF:000001">
    <property type="entry name" value="Chromosome partitioning protein ParB"/>
    <property type="match status" value="1"/>
</dbReference>
<dbReference type="Pfam" id="PF17762">
    <property type="entry name" value="HTH_ParB"/>
    <property type="match status" value="1"/>
</dbReference>
<dbReference type="Gene3D" id="1.10.10.2830">
    <property type="match status" value="1"/>
</dbReference>
<dbReference type="Pfam" id="PF02195">
    <property type="entry name" value="ParB_N"/>
    <property type="match status" value="1"/>
</dbReference>
<feature type="domain" description="ParB-like N-terminal" evidence="4">
    <location>
        <begin position="34"/>
        <end position="124"/>
    </location>
</feature>
<proteinExistence type="inferred from homology"/>
<dbReference type="GO" id="GO:0007059">
    <property type="term" value="P:chromosome segregation"/>
    <property type="evidence" value="ECO:0007669"/>
    <property type="project" value="UniProtKB-KW"/>
</dbReference>
<gene>
    <name evidence="5" type="ORF">FPD38_07615</name>
</gene>
<protein>
    <submittedName>
        <fullName evidence="5">ParB/RepB/Spo0J family partition protein</fullName>
    </submittedName>
</protein>
<comment type="similarity">
    <text evidence="1">Belongs to the ParB family.</text>
</comment>
<dbReference type="PANTHER" id="PTHR33375:SF1">
    <property type="entry name" value="CHROMOSOME-PARTITIONING PROTEIN PARB-RELATED"/>
    <property type="match status" value="1"/>
</dbReference>
<evidence type="ECO:0000313" key="5">
    <source>
        <dbReference type="EMBL" id="TXE85844.1"/>
    </source>
</evidence>
<dbReference type="InterPro" id="IPR050336">
    <property type="entry name" value="Chromosome_partition/occlusion"/>
</dbReference>
<evidence type="ECO:0000256" key="3">
    <source>
        <dbReference type="ARBA" id="ARBA00023125"/>
    </source>
</evidence>
<sequence>MAKKSALGRGLSSILADIDEVYEKELGSSDNKIEEIDIDLITPNPYQPRKKFDNQALEELANSIKEYGLIQPIVVLKKDEFSYVLIAGERRYRACKLLNKGEIRAIILNVEDIKLRELALIENIQRENLNPIELAHSYKELLDIHNITQEKLSDIIHKSRSQIANTLRLLNLNDNTQNLIIEGKLSQGHAKVLVGLDKEDEKTIVDTIIGQKLNVRDTEKLIKNFKNSNFNEKSEKNLSQINPMLQNLHTKFLSLGFKSCIKNSKIIISFDDEAKIKKLLQILD</sequence>
<dbReference type="InterPro" id="IPR004437">
    <property type="entry name" value="ParB/RepB/Spo0J"/>
</dbReference>
<evidence type="ECO:0000256" key="2">
    <source>
        <dbReference type="ARBA" id="ARBA00022829"/>
    </source>
</evidence>
<accession>A0A5C7E0D2</accession>
<dbReference type="Proteomes" id="UP000321629">
    <property type="component" value="Unassembled WGS sequence"/>
</dbReference>
<dbReference type="GO" id="GO:0005694">
    <property type="term" value="C:chromosome"/>
    <property type="evidence" value="ECO:0007669"/>
    <property type="project" value="TreeGrafter"/>
</dbReference>
<dbReference type="AlphaFoldDB" id="A0A5C7E0D2"/>
<dbReference type="InterPro" id="IPR036086">
    <property type="entry name" value="ParB/Sulfiredoxin_sf"/>
</dbReference>
<dbReference type="PANTHER" id="PTHR33375">
    <property type="entry name" value="CHROMOSOME-PARTITIONING PROTEIN PARB-RELATED"/>
    <property type="match status" value="1"/>
</dbReference>
<keyword evidence="3" id="KW-0238">DNA-binding</keyword>
<dbReference type="RefSeq" id="WP_147556151.1">
    <property type="nucleotide sequence ID" value="NZ_VOWJ01000033.1"/>
</dbReference>
<evidence type="ECO:0000256" key="1">
    <source>
        <dbReference type="ARBA" id="ARBA00006295"/>
    </source>
</evidence>
<dbReference type="SUPFAM" id="SSF109709">
    <property type="entry name" value="KorB DNA-binding domain-like"/>
    <property type="match status" value="1"/>
</dbReference>
<dbReference type="InterPro" id="IPR003115">
    <property type="entry name" value="ParB_N"/>
</dbReference>
<dbReference type="CDD" id="cd16393">
    <property type="entry name" value="SPO0J_N"/>
    <property type="match status" value="1"/>
</dbReference>
<dbReference type="GO" id="GO:0045881">
    <property type="term" value="P:positive regulation of sporulation resulting in formation of a cellular spore"/>
    <property type="evidence" value="ECO:0007669"/>
    <property type="project" value="TreeGrafter"/>
</dbReference>
<dbReference type="SUPFAM" id="SSF110849">
    <property type="entry name" value="ParB/Sulfiredoxin"/>
    <property type="match status" value="1"/>
</dbReference>
<dbReference type="NCBIfam" id="TIGR00180">
    <property type="entry name" value="parB_part"/>
    <property type="match status" value="1"/>
</dbReference>
<dbReference type="Gene3D" id="3.90.1530.30">
    <property type="match status" value="1"/>
</dbReference>
<name>A0A5C7E0D2_9BACT</name>
<dbReference type="InterPro" id="IPR041468">
    <property type="entry name" value="HTH_ParB/Spo0J"/>
</dbReference>
<evidence type="ECO:0000259" key="4">
    <source>
        <dbReference type="SMART" id="SM00470"/>
    </source>
</evidence>
<dbReference type="EMBL" id="VOWJ01000033">
    <property type="protein sequence ID" value="TXE85844.1"/>
    <property type="molecule type" value="Genomic_DNA"/>
</dbReference>
<organism evidence="5 6">
    <name type="scientific">Campylobacter volucris</name>
    <dbReference type="NCBI Taxonomy" id="1031542"/>
    <lineage>
        <taxon>Bacteria</taxon>
        <taxon>Pseudomonadati</taxon>
        <taxon>Campylobacterota</taxon>
        <taxon>Epsilonproteobacteria</taxon>
        <taxon>Campylobacterales</taxon>
        <taxon>Campylobacteraceae</taxon>
        <taxon>Campylobacter</taxon>
    </lineage>
</organism>
<dbReference type="GO" id="GO:0003677">
    <property type="term" value="F:DNA binding"/>
    <property type="evidence" value="ECO:0007669"/>
    <property type="project" value="UniProtKB-KW"/>
</dbReference>
<reference evidence="5 6" key="1">
    <citation type="submission" date="2019-07" db="EMBL/GenBank/DDBJ databases">
        <title>Rapid identification of Enteric Bacteria from Whole Genome Sequences (WGS) using Average Nucleotide Identity (ANI).</title>
        <authorList>
            <person name="Lane C."/>
        </authorList>
    </citation>
    <scope>NUCLEOTIDE SEQUENCE [LARGE SCALE GENOMIC DNA]</scope>
    <source>
        <strain evidence="5 6">2016D-0084</strain>
    </source>
</reference>
<dbReference type="FunFam" id="3.90.1530.30:FF:000001">
    <property type="entry name" value="Chromosome partitioning protein ParB"/>
    <property type="match status" value="1"/>
</dbReference>
<comment type="caution">
    <text evidence="5">The sequence shown here is derived from an EMBL/GenBank/DDBJ whole genome shotgun (WGS) entry which is preliminary data.</text>
</comment>